<evidence type="ECO:0000256" key="2">
    <source>
        <dbReference type="SAM" id="Phobius"/>
    </source>
</evidence>
<dbReference type="Gene3D" id="2.60.120.260">
    <property type="entry name" value="Galactose-binding domain-like"/>
    <property type="match status" value="2"/>
</dbReference>
<accession>A0A2H3DXB4</accession>
<evidence type="ECO:0008006" key="5">
    <source>
        <dbReference type="Google" id="ProtNLM"/>
    </source>
</evidence>
<dbReference type="OrthoDB" id="2947216at2759"/>
<evidence type="ECO:0000256" key="1">
    <source>
        <dbReference type="SAM" id="MobiDB-lite"/>
    </source>
</evidence>
<reference evidence="4" key="1">
    <citation type="journal article" date="2017" name="Nat. Ecol. Evol.">
        <title>Genome expansion and lineage-specific genetic innovations in the forest pathogenic fungi Armillaria.</title>
        <authorList>
            <person name="Sipos G."/>
            <person name="Prasanna A.N."/>
            <person name="Walter M.C."/>
            <person name="O'Connor E."/>
            <person name="Balint B."/>
            <person name="Krizsan K."/>
            <person name="Kiss B."/>
            <person name="Hess J."/>
            <person name="Varga T."/>
            <person name="Slot J."/>
            <person name="Riley R."/>
            <person name="Boka B."/>
            <person name="Rigling D."/>
            <person name="Barry K."/>
            <person name="Lee J."/>
            <person name="Mihaltcheva S."/>
            <person name="LaButti K."/>
            <person name="Lipzen A."/>
            <person name="Waldron R."/>
            <person name="Moloney N.M."/>
            <person name="Sperisen C."/>
            <person name="Kredics L."/>
            <person name="Vagvoelgyi C."/>
            <person name="Patrignani A."/>
            <person name="Fitzpatrick D."/>
            <person name="Nagy I."/>
            <person name="Doyle S."/>
            <person name="Anderson J.B."/>
            <person name="Grigoriev I.V."/>
            <person name="Gueldener U."/>
            <person name="Muensterkoetter M."/>
            <person name="Nagy L.G."/>
        </authorList>
    </citation>
    <scope>NUCLEOTIDE SEQUENCE [LARGE SCALE GENOMIC DNA]</scope>
    <source>
        <strain evidence="4">Ar21-2</strain>
    </source>
</reference>
<dbReference type="OMA" id="PDENQYE"/>
<organism evidence="3 4">
    <name type="scientific">Armillaria gallica</name>
    <name type="common">Bulbous honey fungus</name>
    <name type="synonym">Armillaria bulbosa</name>
    <dbReference type="NCBI Taxonomy" id="47427"/>
    <lineage>
        <taxon>Eukaryota</taxon>
        <taxon>Fungi</taxon>
        <taxon>Dikarya</taxon>
        <taxon>Basidiomycota</taxon>
        <taxon>Agaricomycotina</taxon>
        <taxon>Agaricomycetes</taxon>
        <taxon>Agaricomycetidae</taxon>
        <taxon>Agaricales</taxon>
        <taxon>Marasmiineae</taxon>
        <taxon>Physalacriaceae</taxon>
        <taxon>Armillaria</taxon>
    </lineage>
</organism>
<keyword evidence="2" id="KW-1133">Transmembrane helix</keyword>
<dbReference type="EMBL" id="KZ293647">
    <property type="protein sequence ID" value="PBK99845.1"/>
    <property type="molecule type" value="Genomic_DNA"/>
</dbReference>
<name>A0A2H3DXB4_ARMGA</name>
<evidence type="ECO:0000313" key="3">
    <source>
        <dbReference type="EMBL" id="PBK99845.1"/>
    </source>
</evidence>
<feature type="region of interest" description="Disordered" evidence="1">
    <location>
        <begin position="268"/>
        <end position="290"/>
    </location>
</feature>
<proteinExistence type="predicted"/>
<dbReference type="Proteomes" id="UP000217790">
    <property type="component" value="Unassembled WGS sequence"/>
</dbReference>
<dbReference type="AlphaFoldDB" id="A0A2H3DXB4"/>
<protein>
    <recommendedName>
        <fullName evidence="5">Transmembrane protein</fullName>
    </recommendedName>
</protein>
<dbReference type="InParanoid" id="A0A2H3DXB4"/>
<gene>
    <name evidence="3" type="ORF">ARMGADRAFT_1074685</name>
</gene>
<keyword evidence="2" id="KW-0472">Membrane</keyword>
<keyword evidence="2" id="KW-0812">Transmembrane</keyword>
<evidence type="ECO:0000313" key="4">
    <source>
        <dbReference type="Proteomes" id="UP000217790"/>
    </source>
</evidence>
<feature type="transmembrane region" description="Helical" evidence="2">
    <location>
        <begin position="295"/>
        <end position="320"/>
    </location>
</feature>
<dbReference type="STRING" id="47427.A0A2H3DXB4"/>
<sequence length="412" mass="44136">MSGVFLRLNDSDPLISYDGPWNAEPSSRGNSHHLDVGEDGSISIAFSGTWIAFAGSAPDAPFKVSIDGDLPEDAPNPDENQYERWYQSPSLADGPHTVNLSGLASGTNLTYVLIEAGPSTPLANSSIVVDDSSSREIHYSPGWEQRNNQSLDDVLYPPFGGGTTEGTTNDSFSFEFAGTAVYVYGIHESVEGTPAVIFSVDGSPTSFVAPEEEGTANYLFFTKHGLGPDVHTLMCNVTNVTGNQSFVLDYIVYTPSFESLSEQPYLYPQPQASASPHSGQGHHPKHKNSGSGIPAGAIAGVVAGIVVFLAIVVALTVIWWRGRKQRGVALSRSSSFGDATVASGGLSPPEPSIYDTEVRTPLVPNRFDPNLFVSNNVRSEKHASSRRQVSFSSRFGFGWGDSKRTSSYPGKF</sequence>
<keyword evidence="4" id="KW-1185">Reference proteome</keyword>